<protein>
    <recommendedName>
        <fullName evidence="3">Tyrosine specific protein phosphatases domain-containing protein</fullName>
    </recommendedName>
</protein>
<dbReference type="InterPro" id="IPR029021">
    <property type="entry name" value="Prot-tyrosine_phosphatase-like"/>
</dbReference>
<keyword evidence="2" id="KW-0904">Protein phosphatase</keyword>
<dbReference type="Proteomes" id="UP001168821">
    <property type="component" value="Unassembled WGS sequence"/>
</dbReference>
<dbReference type="InterPro" id="IPR016130">
    <property type="entry name" value="Tyr_Pase_AS"/>
</dbReference>
<dbReference type="SMART" id="SM00195">
    <property type="entry name" value="DSPc"/>
    <property type="match status" value="1"/>
</dbReference>
<name>A0AA38MR46_9CUCU</name>
<dbReference type="AlphaFoldDB" id="A0AA38MR46"/>
<accession>A0AA38MR46</accession>
<dbReference type="Gene3D" id="3.90.190.10">
    <property type="entry name" value="Protein tyrosine phosphatase superfamily"/>
    <property type="match status" value="1"/>
</dbReference>
<dbReference type="EMBL" id="JALNTZ010000001">
    <property type="protein sequence ID" value="KAJ3665331.1"/>
    <property type="molecule type" value="Genomic_DNA"/>
</dbReference>
<keyword evidence="1" id="KW-0378">Hydrolase</keyword>
<dbReference type="InterPro" id="IPR000387">
    <property type="entry name" value="Tyr_Pase_dom"/>
</dbReference>
<reference evidence="4" key="1">
    <citation type="journal article" date="2023" name="G3 (Bethesda)">
        <title>Whole genome assemblies of Zophobas morio and Tenebrio molitor.</title>
        <authorList>
            <person name="Kaur S."/>
            <person name="Stinson S.A."/>
            <person name="diCenzo G.C."/>
        </authorList>
    </citation>
    <scope>NUCLEOTIDE SEQUENCE</scope>
    <source>
        <strain evidence="4">QUZm001</strain>
    </source>
</reference>
<evidence type="ECO:0000259" key="3">
    <source>
        <dbReference type="PROSITE" id="PS50056"/>
    </source>
</evidence>
<dbReference type="InterPro" id="IPR003595">
    <property type="entry name" value="Tyr_Pase_cat"/>
</dbReference>
<dbReference type="SUPFAM" id="SSF52799">
    <property type="entry name" value="(Phosphotyrosine protein) phosphatases II"/>
    <property type="match status" value="1"/>
</dbReference>
<dbReference type="PANTHER" id="PTHR10367">
    <property type="entry name" value="MRNA-CAPPING ENZYME"/>
    <property type="match status" value="1"/>
</dbReference>
<gene>
    <name evidence="4" type="ORF">Zmor_000831</name>
</gene>
<proteinExistence type="predicted"/>
<evidence type="ECO:0000313" key="5">
    <source>
        <dbReference type="Proteomes" id="UP001168821"/>
    </source>
</evidence>
<dbReference type="Pfam" id="PF00782">
    <property type="entry name" value="DSPc"/>
    <property type="match status" value="1"/>
</dbReference>
<dbReference type="InterPro" id="IPR000340">
    <property type="entry name" value="Dual-sp_phosphatase_cat-dom"/>
</dbReference>
<dbReference type="FunFam" id="3.90.190.10:FF:000315">
    <property type="entry name" value="Tyrosine-protein phosphatase-like Protein"/>
    <property type="match status" value="1"/>
</dbReference>
<dbReference type="InterPro" id="IPR020422">
    <property type="entry name" value="TYR_PHOSPHATASE_DUAL_dom"/>
</dbReference>
<dbReference type="PANTHER" id="PTHR10367:SF9">
    <property type="entry name" value="DUAL-SPECIFICITY PHOSPHATASE 11 (RNA_RNP COMPLEX 1-INTERACTING)"/>
    <property type="match status" value="1"/>
</dbReference>
<evidence type="ECO:0000256" key="1">
    <source>
        <dbReference type="ARBA" id="ARBA00022801"/>
    </source>
</evidence>
<comment type="caution">
    <text evidence="4">The sequence shown here is derived from an EMBL/GenBank/DDBJ whole genome shotgun (WGS) entry which is preliminary data.</text>
</comment>
<sequence length="224" mass="25906">MTNKKRGIPERWEKYLPMGRPIDGTRFLPFKAPLKPELCKSQPESEWFTPNTLLENTPMLRAVIDLTNTNRYYNSEEFTNKGVLYKKINIFGGGRVPPRKVRDEFFEAVDQLRRTLDHDSDALIGVHCTHGLNRTGYLICKYMVLRMKIDPQEAIKKFQEARGYPIERENYVSDIMSEIPNRIAFGPETSIYHTYVSVNMDSTVDIQDGQFTNINNKIHVGTAL</sequence>
<evidence type="ECO:0000256" key="2">
    <source>
        <dbReference type="ARBA" id="ARBA00022912"/>
    </source>
</evidence>
<dbReference type="PROSITE" id="PS00383">
    <property type="entry name" value="TYR_PHOSPHATASE_1"/>
    <property type="match status" value="1"/>
</dbReference>
<keyword evidence="5" id="KW-1185">Reference proteome</keyword>
<dbReference type="PROSITE" id="PS50056">
    <property type="entry name" value="TYR_PHOSPHATASE_2"/>
    <property type="match status" value="1"/>
</dbReference>
<evidence type="ECO:0000313" key="4">
    <source>
        <dbReference type="EMBL" id="KAJ3665331.1"/>
    </source>
</evidence>
<dbReference type="GO" id="GO:0004651">
    <property type="term" value="F:polynucleotide 5'-phosphatase activity"/>
    <property type="evidence" value="ECO:0007669"/>
    <property type="project" value="TreeGrafter"/>
</dbReference>
<feature type="domain" description="Tyrosine specific protein phosphatases" evidence="3">
    <location>
        <begin position="103"/>
        <end position="173"/>
    </location>
</feature>
<dbReference type="SMART" id="SM00404">
    <property type="entry name" value="PTPc_motif"/>
    <property type="match status" value="1"/>
</dbReference>
<organism evidence="4 5">
    <name type="scientific">Zophobas morio</name>
    <dbReference type="NCBI Taxonomy" id="2755281"/>
    <lineage>
        <taxon>Eukaryota</taxon>
        <taxon>Metazoa</taxon>
        <taxon>Ecdysozoa</taxon>
        <taxon>Arthropoda</taxon>
        <taxon>Hexapoda</taxon>
        <taxon>Insecta</taxon>
        <taxon>Pterygota</taxon>
        <taxon>Neoptera</taxon>
        <taxon>Endopterygota</taxon>
        <taxon>Coleoptera</taxon>
        <taxon>Polyphaga</taxon>
        <taxon>Cucujiformia</taxon>
        <taxon>Tenebrionidae</taxon>
        <taxon>Zophobas</taxon>
    </lineage>
</organism>
<dbReference type="InterPro" id="IPR051029">
    <property type="entry name" value="mRNA_Capping_Enz/RNA_Phosphat"/>
</dbReference>
<dbReference type="GO" id="GO:0004721">
    <property type="term" value="F:phosphoprotein phosphatase activity"/>
    <property type="evidence" value="ECO:0007669"/>
    <property type="project" value="UniProtKB-KW"/>
</dbReference>